<feature type="domain" description="BESS" evidence="4">
    <location>
        <begin position="187"/>
        <end position="226"/>
    </location>
</feature>
<proteinExistence type="predicted"/>
<dbReference type="GO" id="GO:0006357">
    <property type="term" value="P:regulation of transcription by RNA polymerase II"/>
    <property type="evidence" value="ECO:0007669"/>
    <property type="project" value="TreeGrafter"/>
</dbReference>
<dbReference type="InterPro" id="IPR039353">
    <property type="entry name" value="TF_Adf1"/>
</dbReference>
<gene>
    <name evidence="5" type="ORF">RI129_011536</name>
</gene>
<keyword evidence="6" id="KW-1185">Reference proteome</keyword>
<name>A0AAN7V812_9COLE</name>
<feature type="domain" description="MADF" evidence="3">
    <location>
        <begin position="9"/>
        <end position="112"/>
    </location>
</feature>
<sequence length="262" mass="30361">MVIEIDNELLITLVEQRPVLWDKTIEDYKNRYKTLEGWKEICRILKDNFDELSEKEQNDIGKYVMKRWTNMKDSFVKWLKKCNEMSRSGAAANRLRKYVYHDQLLFLKKVAVPNETEDSLNCNMPPINEEEGETVTVETPKRKKNKANEVGMPPESKRKNHQKMSAFEERIVQAFEAPPKSSQHNFQDRHMAFFAGIVPSLSNLTEDQISDFQIGVLRLIQSIKRRAITSPAHNIQMSNDYLHFGQATPQITDNSANNVSAV</sequence>
<evidence type="ECO:0000313" key="6">
    <source>
        <dbReference type="Proteomes" id="UP001329430"/>
    </source>
</evidence>
<evidence type="ECO:0008006" key="7">
    <source>
        <dbReference type="Google" id="ProtNLM"/>
    </source>
</evidence>
<evidence type="ECO:0000313" key="5">
    <source>
        <dbReference type="EMBL" id="KAK5639044.1"/>
    </source>
</evidence>
<dbReference type="GO" id="GO:0005667">
    <property type="term" value="C:transcription regulator complex"/>
    <property type="evidence" value="ECO:0007669"/>
    <property type="project" value="TreeGrafter"/>
</dbReference>
<dbReference type="AlphaFoldDB" id="A0AAN7V812"/>
<dbReference type="PROSITE" id="PS51031">
    <property type="entry name" value="BESS"/>
    <property type="match status" value="1"/>
</dbReference>
<dbReference type="PANTHER" id="PTHR12243:SF69">
    <property type="entry name" value="SI:CH73-59F11.3"/>
    <property type="match status" value="1"/>
</dbReference>
<dbReference type="InterPro" id="IPR006578">
    <property type="entry name" value="MADF-dom"/>
</dbReference>
<evidence type="ECO:0000256" key="1">
    <source>
        <dbReference type="PROSITE-ProRule" id="PRU00371"/>
    </source>
</evidence>
<dbReference type="GO" id="GO:0005634">
    <property type="term" value="C:nucleus"/>
    <property type="evidence" value="ECO:0007669"/>
    <property type="project" value="UniProtKB-SubCell"/>
</dbReference>
<keyword evidence="1" id="KW-0539">Nucleus</keyword>
<organism evidence="5 6">
    <name type="scientific">Pyrocoelia pectoralis</name>
    <dbReference type="NCBI Taxonomy" id="417401"/>
    <lineage>
        <taxon>Eukaryota</taxon>
        <taxon>Metazoa</taxon>
        <taxon>Ecdysozoa</taxon>
        <taxon>Arthropoda</taxon>
        <taxon>Hexapoda</taxon>
        <taxon>Insecta</taxon>
        <taxon>Pterygota</taxon>
        <taxon>Neoptera</taxon>
        <taxon>Endopterygota</taxon>
        <taxon>Coleoptera</taxon>
        <taxon>Polyphaga</taxon>
        <taxon>Elateriformia</taxon>
        <taxon>Elateroidea</taxon>
        <taxon>Lampyridae</taxon>
        <taxon>Lampyrinae</taxon>
        <taxon>Pyrocoelia</taxon>
    </lineage>
</organism>
<dbReference type="PROSITE" id="PS51029">
    <property type="entry name" value="MADF"/>
    <property type="match status" value="1"/>
</dbReference>
<dbReference type="PANTHER" id="PTHR12243">
    <property type="entry name" value="MADF DOMAIN TRANSCRIPTION FACTOR"/>
    <property type="match status" value="1"/>
</dbReference>
<dbReference type="GO" id="GO:0003677">
    <property type="term" value="F:DNA binding"/>
    <property type="evidence" value="ECO:0007669"/>
    <property type="project" value="InterPro"/>
</dbReference>
<comment type="caution">
    <text evidence="5">The sequence shown here is derived from an EMBL/GenBank/DDBJ whole genome shotgun (WGS) entry which is preliminary data.</text>
</comment>
<dbReference type="EMBL" id="JAVRBK010000009">
    <property type="protein sequence ID" value="KAK5639044.1"/>
    <property type="molecule type" value="Genomic_DNA"/>
</dbReference>
<comment type="subcellular location">
    <subcellularLocation>
        <location evidence="1">Nucleus</location>
    </subcellularLocation>
</comment>
<feature type="region of interest" description="Disordered" evidence="2">
    <location>
        <begin position="117"/>
        <end position="140"/>
    </location>
</feature>
<evidence type="ECO:0000259" key="3">
    <source>
        <dbReference type="PROSITE" id="PS51029"/>
    </source>
</evidence>
<dbReference type="SMART" id="SM00595">
    <property type="entry name" value="MADF"/>
    <property type="match status" value="1"/>
</dbReference>
<dbReference type="Proteomes" id="UP001329430">
    <property type="component" value="Chromosome 9"/>
</dbReference>
<evidence type="ECO:0000256" key="2">
    <source>
        <dbReference type="SAM" id="MobiDB-lite"/>
    </source>
</evidence>
<accession>A0AAN7V812</accession>
<dbReference type="InterPro" id="IPR004210">
    <property type="entry name" value="BESS_motif"/>
</dbReference>
<protein>
    <recommendedName>
        <fullName evidence="7">MADF domain-containing protein</fullName>
    </recommendedName>
</protein>
<evidence type="ECO:0000259" key="4">
    <source>
        <dbReference type="PROSITE" id="PS51031"/>
    </source>
</evidence>
<dbReference type="Pfam" id="PF10545">
    <property type="entry name" value="MADF_DNA_bdg"/>
    <property type="match status" value="1"/>
</dbReference>
<reference evidence="5 6" key="1">
    <citation type="journal article" date="2024" name="Insects">
        <title>An Improved Chromosome-Level Genome Assembly of the Firefly Pyrocoelia pectoralis.</title>
        <authorList>
            <person name="Fu X."/>
            <person name="Meyer-Rochow V.B."/>
            <person name="Ballantyne L."/>
            <person name="Zhu X."/>
        </authorList>
    </citation>
    <scope>NUCLEOTIDE SEQUENCE [LARGE SCALE GENOMIC DNA]</scope>
    <source>
        <strain evidence="5">XCY_ONT2</strain>
    </source>
</reference>